<feature type="transmembrane region" description="Helical" evidence="8">
    <location>
        <begin position="107"/>
        <end position="126"/>
    </location>
</feature>
<evidence type="ECO:0000259" key="9">
    <source>
        <dbReference type="Pfam" id="PF00884"/>
    </source>
</evidence>
<dbReference type="Proteomes" id="UP000238730">
    <property type="component" value="Unassembled WGS sequence"/>
</dbReference>
<dbReference type="GO" id="GO:0005886">
    <property type="term" value="C:plasma membrane"/>
    <property type="evidence" value="ECO:0007669"/>
    <property type="project" value="UniProtKB-SubCell"/>
</dbReference>
<dbReference type="InterPro" id="IPR040423">
    <property type="entry name" value="PEA_transferase"/>
</dbReference>
<dbReference type="EMBL" id="MSCJ01000003">
    <property type="protein sequence ID" value="PQJ61695.1"/>
    <property type="molecule type" value="Genomic_DNA"/>
</dbReference>
<evidence type="ECO:0000256" key="8">
    <source>
        <dbReference type="SAM" id="Phobius"/>
    </source>
</evidence>
<keyword evidence="2" id="KW-1003">Cell membrane</keyword>
<evidence type="ECO:0000313" key="11">
    <source>
        <dbReference type="Proteomes" id="UP000238730"/>
    </source>
</evidence>
<comment type="caution">
    <text evidence="10">The sequence shown here is derived from an EMBL/GenBank/DDBJ whole genome shotgun (WGS) entry which is preliminary data.</text>
</comment>
<evidence type="ECO:0000256" key="5">
    <source>
        <dbReference type="ARBA" id="ARBA00022989"/>
    </source>
</evidence>
<evidence type="ECO:0000256" key="6">
    <source>
        <dbReference type="ARBA" id="ARBA00023136"/>
    </source>
</evidence>
<sequence length="469" mass="53567">MGSNHHNYLLTLLVYCVGVMILAGYKRVKYYLLLPLFIISWLYLPVGMIYGSPNIGSVASLLDTNKQEALEFISNIPSDIIPWSVSLFILILVFAFKKTSYQLKHDIPLIIGLVFLYFSPYNHLFVRGYQSVTDYFVQEKALEDAFSHKVNLDIQQVAPKYKNYIVVIGESMRRDYMSLYGYQTKTTPYLDTASGLFLNGYISTAPNTTTSLPRTLSLSQGLTFKPNINFINLANSAGFKTYWLSNQGKIGRYDTPISKFAILSNEMHFLKNGSFNGSINYQDSDLLPLFKQALLEPTKQHKLIVVHLMGSHAKFCRRIKHDDYHLKDKQLSCYLSTYREFDELMKSMVGILKSSQQSYSLMYFSDHGLSDKNSKGKDVYLVHGADHKSNYEVPFFILSSDSKQHEMLKKQVSAYHFLSLFSDWTGITSKKVAPLSIDQINDKNIKVFNYTKMVDYSDLAPDPAVKISQ</sequence>
<comment type="subcellular location">
    <subcellularLocation>
        <location evidence="1">Cell membrane</location>
        <topology evidence="1">Multi-pass membrane protein</topology>
    </subcellularLocation>
</comment>
<evidence type="ECO:0000256" key="3">
    <source>
        <dbReference type="ARBA" id="ARBA00022679"/>
    </source>
</evidence>
<dbReference type="OrthoDB" id="9786870at2"/>
<evidence type="ECO:0000256" key="1">
    <source>
        <dbReference type="ARBA" id="ARBA00004651"/>
    </source>
</evidence>
<dbReference type="PANTHER" id="PTHR30443:SF4">
    <property type="entry name" value="PHOSPHOETHANOLAMINE TRANSFERASE OPGE-RELATED"/>
    <property type="match status" value="1"/>
</dbReference>
<gene>
    <name evidence="10" type="ORF">BTO08_15505</name>
</gene>
<name>A0A2S7VIB4_PHOAN</name>
<dbReference type="GO" id="GO:0009244">
    <property type="term" value="P:lipopolysaccharide core region biosynthetic process"/>
    <property type="evidence" value="ECO:0007669"/>
    <property type="project" value="TreeGrafter"/>
</dbReference>
<dbReference type="CDD" id="cd16017">
    <property type="entry name" value="LptA"/>
    <property type="match status" value="1"/>
</dbReference>
<comment type="similarity">
    <text evidence="7">Belongs to the phosphoethanolamine transferase family.</text>
</comment>
<evidence type="ECO:0000256" key="7">
    <source>
        <dbReference type="ARBA" id="ARBA00038481"/>
    </source>
</evidence>
<feature type="transmembrane region" description="Helical" evidence="8">
    <location>
        <begin position="32"/>
        <end position="52"/>
    </location>
</feature>
<dbReference type="InterPro" id="IPR000917">
    <property type="entry name" value="Sulfatase_N"/>
</dbReference>
<keyword evidence="5 8" id="KW-1133">Transmembrane helix</keyword>
<feature type="transmembrane region" description="Helical" evidence="8">
    <location>
        <begin position="72"/>
        <end position="95"/>
    </location>
</feature>
<dbReference type="GO" id="GO:0016776">
    <property type="term" value="F:phosphotransferase activity, phosphate group as acceptor"/>
    <property type="evidence" value="ECO:0007669"/>
    <property type="project" value="TreeGrafter"/>
</dbReference>
<dbReference type="PANTHER" id="PTHR30443">
    <property type="entry name" value="INNER MEMBRANE PROTEIN"/>
    <property type="match status" value="1"/>
</dbReference>
<dbReference type="InterPro" id="IPR058130">
    <property type="entry name" value="PEA_transf_C"/>
</dbReference>
<evidence type="ECO:0000313" key="10">
    <source>
        <dbReference type="EMBL" id="PQJ61695.1"/>
    </source>
</evidence>
<organism evidence="10 11">
    <name type="scientific">Photobacterium angustum</name>
    <dbReference type="NCBI Taxonomy" id="661"/>
    <lineage>
        <taxon>Bacteria</taxon>
        <taxon>Pseudomonadati</taxon>
        <taxon>Pseudomonadota</taxon>
        <taxon>Gammaproteobacteria</taxon>
        <taxon>Vibrionales</taxon>
        <taxon>Vibrionaceae</taxon>
        <taxon>Photobacterium</taxon>
    </lineage>
</organism>
<proteinExistence type="inferred from homology"/>
<reference evidence="10 11" key="1">
    <citation type="submission" date="2016-12" db="EMBL/GenBank/DDBJ databases">
        <title>Diversity of luminous bacteria.</title>
        <authorList>
            <person name="Yoshizawa S."/>
            <person name="Kogure K."/>
        </authorList>
    </citation>
    <scope>NUCLEOTIDE SEQUENCE [LARGE SCALE GENOMIC DNA]</scope>
    <source>
        <strain evidence="10 11">LC1-200</strain>
    </source>
</reference>
<dbReference type="Pfam" id="PF00884">
    <property type="entry name" value="Sulfatase"/>
    <property type="match status" value="1"/>
</dbReference>
<feature type="domain" description="Sulfatase N-terminal" evidence="9">
    <location>
        <begin position="162"/>
        <end position="427"/>
    </location>
</feature>
<keyword evidence="4 8" id="KW-0812">Transmembrane</keyword>
<dbReference type="Gene3D" id="3.40.720.10">
    <property type="entry name" value="Alkaline Phosphatase, subunit A"/>
    <property type="match status" value="1"/>
</dbReference>
<dbReference type="SUPFAM" id="SSF53649">
    <property type="entry name" value="Alkaline phosphatase-like"/>
    <property type="match status" value="1"/>
</dbReference>
<evidence type="ECO:0000256" key="4">
    <source>
        <dbReference type="ARBA" id="ARBA00022692"/>
    </source>
</evidence>
<dbReference type="RefSeq" id="WP_105061577.1">
    <property type="nucleotide sequence ID" value="NZ_MSCJ01000003.1"/>
</dbReference>
<keyword evidence="3" id="KW-0808">Transferase</keyword>
<protein>
    <submittedName>
        <fullName evidence="10">PbsX family transcriptional regulator</fullName>
    </submittedName>
</protein>
<evidence type="ECO:0000256" key="2">
    <source>
        <dbReference type="ARBA" id="ARBA00022475"/>
    </source>
</evidence>
<dbReference type="InterPro" id="IPR017850">
    <property type="entry name" value="Alkaline_phosphatase_core_sf"/>
</dbReference>
<keyword evidence="6 8" id="KW-0472">Membrane</keyword>
<feature type="transmembrane region" description="Helical" evidence="8">
    <location>
        <begin position="6"/>
        <end position="25"/>
    </location>
</feature>
<accession>A0A2S7VIB4</accession>
<dbReference type="AlphaFoldDB" id="A0A2S7VIB4"/>